<dbReference type="STRING" id="1391627.SAMN05216464_1317"/>
<dbReference type="RefSeq" id="WP_091157780.1">
    <property type="nucleotide sequence ID" value="NZ_FNAI01000031.1"/>
</dbReference>
<dbReference type="AlphaFoldDB" id="A0A1G7NXZ6"/>
<dbReference type="EMBL" id="FNAI01000031">
    <property type="protein sequence ID" value="SDF78902.1"/>
    <property type="molecule type" value="Genomic_DNA"/>
</dbReference>
<protein>
    <submittedName>
        <fullName evidence="1">Uncharacterized protein</fullName>
    </submittedName>
</protein>
<reference evidence="1 2" key="1">
    <citation type="submission" date="2016-10" db="EMBL/GenBank/DDBJ databases">
        <authorList>
            <person name="de Groot N.N."/>
        </authorList>
    </citation>
    <scope>NUCLEOTIDE SEQUENCE [LARGE SCALE GENOMIC DNA]</scope>
    <source>
        <strain evidence="1 2">47C3B</strain>
    </source>
</reference>
<accession>A0A1G7NXZ6</accession>
<name>A0A1G7NXZ6_9SPHI</name>
<evidence type="ECO:0000313" key="1">
    <source>
        <dbReference type="EMBL" id="SDF78902.1"/>
    </source>
</evidence>
<organism evidence="1 2">
    <name type="scientific">Mucilaginibacter pineti</name>
    <dbReference type="NCBI Taxonomy" id="1391627"/>
    <lineage>
        <taxon>Bacteria</taxon>
        <taxon>Pseudomonadati</taxon>
        <taxon>Bacteroidota</taxon>
        <taxon>Sphingobacteriia</taxon>
        <taxon>Sphingobacteriales</taxon>
        <taxon>Sphingobacteriaceae</taxon>
        <taxon>Mucilaginibacter</taxon>
    </lineage>
</organism>
<sequence length="73" mass="8252">MRNANGSNPNLAWISAKLTVSLAFCQYAIMSDGLLEVNDGTKDERFKDNAFVTGEPDIRSLLNWLMIRYILTK</sequence>
<keyword evidence="2" id="KW-1185">Reference proteome</keyword>
<evidence type="ECO:0000313" key="2">
    <source>
        <dbReference type="Proteomes" id="UP000199072"/>
    </source>
</evidence>
<dbReference type="Proteomes" id="UP000199072">
    <property type="component" value="Unassembled WGS sequence"/>
</dbReference>
<gene>
    <name evidence="1" type="ORF">SAMN05216464_1317</name>
</gene>
<proteinExistence type="predicted"/>